<dbReference type="RefSeq" id="XP_018030464.1">
    <property type="nucleotide sequence ID" value="XM_018182241.1"/>
</dbReference>
<evidence type="ECO:0000256" key="1">
    <source>
        <dbReference type="SAM" id="MobiDB-lite"/>
    </source>
</evidence>
<keyword evidence="2" id="KW-0812">Transmembrane</keyword>
<proteinExistence type="predicted"/>
<dbReference type="OrthoDB" id="3800286at2759"/>
<sequence length="266" mass="27980">MSREDMSGHIASTSASPFAIYGTHIHLHRRQAIPDATGNTGNIPTAISSLPPAQLPSISPSPPAPTVTTTPTRSSSSTASSTSALTSLPTSADSLILTPTSPLLSPGTLAGIIAGSAIAFLLVLVLAIFVLRRRRRGRAIAEIPIRRSKLGSRLRHRMFNSPLPGTSSRASSRSSGRTLIVEKRDVGRPSGGGPGFGESGEDGFGKGELLQVPRAAFMMKREEEVGREAGERWVGLEISGPRPVRPRSAEPLGRLSGMGMGMGYLR</sequence>
<feature type="region of interest" description="Disordered" evidence="1">
    <location>
        <begin position="157"/>
        <end position="177"/>
    </location>
</feature>
<feature type="compositionally biased region" description="Low complexity" evidence="1">
    <location>
        <begin position="167"/>
        <end position="177"/>
    </location>
</feature>
<evidence type="ECO:0000256" key="2">
    <source>
        <dbReference type="SAM" id="Phobius"/>
    </source>
</evidence>
<dbReference type="GeneID" id="28765727"/>
<keyword evidence="2" id="KW-1133">Transmembrane helix</keyword>
<accession>A0A177BZF9</accession>
<name>A0A177BZF9_9PLEO</name>
<feature type="region of interest" description="Disordered" evidence="1">
    <location>
        <begin position="184"/>
        <end position="203"/>
    </location>
</feature>
<reference evidence="3 4" key="1">
    <citation type="submission" date="2016-05" db="EMBL/GenBank/DDBJ databases">
        <title>Comparative analysis of secretome profiles of manganese(II)-oxidizing ascomycete fungi.</title>
        <authorList>
            <consortium name="DOE Joint Genome Institute"/>
            <person name="Zeiner C.A."/>
            <person name="Purvine S.O."/>
            <person name="Zink E.M."/>
            <person name="Wu S."/>
            <person name="Pasa-Tolic L."/>
            <person name="Chaput D.L."/>
            <person name="Haridas S."/>
            <person name="Grigoriev I.V."/>
            <person name="Santelli C.M."/>
            <person name="Hansel C.M."/>
        </authorList>
    </citation>
    <scope>NUCLEOTIDE SEQUENCE [LARGE SCALE GENOMIC DNA]</scope>
    <source>
        <strain evidence="3 4">AP3s5-JAC2a</strain>
    </source>
</reference>
<dbReference type="InParanoid" id="A0A177BZF9"/>
<gene>
    <name evidence="3" type="ORF">CC84DRAFT_1209774</name>
</gene>
<feature type="compositionally biased region" description="Low complexity" evidence="1">
    <location>
        <begin position="66"/>
        <end position="85"/>
    </location>
</feature>
<dbReference type="AlphaFoldDB" id="A0A177BZF9"/>
<feature type="transmembrane region" description="Helical" evidence="2">
    <location>
        <begin position="109"/>
        <end position="131"/>
    </location>
</feature>
<feature type="compositionally biased region" description="Gly residues" evidence="1">
    <location>
        <begin position="189"/>
        <end position="198"/>
    </location>
</feature>
<dbReference type="EMBL" id="KV441560">
    <property type="protein sequence ID" value="OAG00099.1"/>
    <property type="molecule type" value="Genomic_DNA"/>
</dbReference>
<protein>
    <submittedName>
        <fullName evidence="3">Uncharacterized protein</fullName>
    </submittedName>
</protein>
<evidence type="ECO:0000313" key="3">
    <source>
        <dbReference type="EMBL" id="OAG00099.1"/>
    </source>
</evidence>
<organism evidence="3 4">
    <name type="scientific">Paraphaeosphaeria sporulosa</name>
    <dbReference type="NCBI Taxonomy" id="1460663"/>
    <lineage>
        <taxon>Eukaryota</taxon>
        <taxon>Fungi</taxon>
        <taxon>Dikarya</taxon>
        <taxon>Ascomycota</taxon>
        <taxon>Pezizomycotina</taxon>
        <taxon>Dothideomycetes</taxon>
        <taxon>Pleosporomycetidae</taxon>
        <taxon>Pleosporales</taxon>
        <taxon>Massarineae</taxon>
        <taxon>Didymosphaeriaceae</taxon>
        <taxon>Paraphaeosphaeria</taxon>
    </lineage>
</organism>
<evidence type="ECO:0000313" key="4">
    <source>
        <dbReference type="Proteomes" id="UP000077069"/>
    </source>
</evidence>
<feature type="compositionally biased region" description="Polar residues" evidence="1">
    <location>
        <begin position="37"/>
        <end position="47"/>
    </location>
</feature>
<keyword evidence="2" id="KW-0472">Membrane</keyword>
<feature type="compositionally biased region" description="Low complexity" evidence="1">
    <location>
        <begin position="48"/>
        <end position="58"/>
    </location>
</feature>
<dbReference type="Proteomes" id="UP000077069">
    <property type="component" value="Unassembled WGS sequence"/>
</dbReference>
<keyword evidence="4" id="KW-1185">Reference proteome</keyword>
<feature type="region of interest" description="Disordered" evidence="1">
    <location>
        <begin position="34"/>
        <end position="85"/>
    </location>
</feature>